<feature type="transmembrane region" description="Helical" evidence="15">
    <location>
        <begin position="264"/>
        <end position="285"/>
    </location>
</feature>
<keyword evidence="5" id="KW-0808">Transferase</keyword>
<dbReference type="SUPFAM" id="SSF55785">
    <property type="entry name" value="PYP-like sensor domain (PAS domain)"/>
    <property type="match status" value="1"/>
</dbReference>
<dbReference type="Gene3D" id="3.30.565.10">
    <property type="entry name" value="Histidine kinase-like ATPase, C-terminal domain"/>
    <property type="match status" value="1"/>
</dbReference>
<dbReference type="InterPro" id="IPR005467">
    <property type="entry name" value="His_kinase_dom"/>
</dbReference>
<dbReference type="SUPFAM" id="SSF47384">
    <property type="entry name" value="Homodimeric domain of signal transducing histidine kinase"/>
    <property type="match status" value="1"/>
</dbReference>
<dbReference type="PROSITE" id="PS50885">
    <property type="entry name" value="HAMP"/>
    <property type="match status" value="1"/>
</dbReference>
<dbReference type="NCBIfam" id="TIGR00229">
    <property type="entry name" value="sensory_box"/>
    <property type="match status" value="1"/>
</dbReference>
<dbReference type="Pfam" id="PF00989">
    <property type="entry name" value="PAS"/>
    <property type="match status" value="1"/>
</dbReference>
<dbReference type="CDD" id="cd00130">
    <property type="entry name" value="PAS"/>
    <property type="match status" value="1"/>
</dbReference>
<protein>
    <recommendedName>
        <fullName evidence="3">histidine kinase</fullName>
        <ecNumber evidence="3">2.7.13.3</ecNumber>
    </recommendedName>
</protein>
<evidence type="ECO:0000256" key="5">
    <source>
        <dbReference type="ARBA" id="ARBA00022679"/>
    </source>
</evidence>
<sequence>MPLRNTFRITDRSVTSVLVASTLGVVLLCTIGVLAVQHFSYSASLQRQFRDRVEAEAREMGLHYRRMIGEAQSQLMAMTEDNAIRVTLQLEVEYQLQERMAHFSAHAPHLGFYIRSAEKERLYSASPEPVPVEAFELFALPAPHVGKLSLAPDGRFYVALTRYIRSRTGILGTAVAICYLGKAAESPYQPDRSGTVLVNHYGVFRELSTGNPVSLELRTAMPDSSGPALSSVAGQAGLLTETGFPDMLYLAPLSPLEDARRTSLYVSAALLLTTALLCVLLAYFLGRRITRPLRELAESARKITLGENPPLLQGASSLREVNDVLHAMDAMLDNLRKAEELTRYRTLFEEVVDAIYIFDMDGRLLECNSQALAQVGCDRERLMKMGILDLTGPEYRRKVLQVLDAMRKAPAGTRLASRRFEIRILPVQGAPFPAEIHNRKMLYMGQEAVLSVVRDISTRLAVEETLHKARKAAEDASRAKSGFLASMSHEIRTPMHSVLGFVDMLEATQLTEEQSGYLEMLRNSGLLLMDLINDILDFSKIEAGHLELEHIEFSPEALLERVHGMVGTQASRKGLEVILYIAPDVPRRVVGDPTRLQQILVNLLSNALKFTALGHVVTQVLVRSRTEREVVLEISVKDTGVGIPETKQDVIFDIFTQADVSTSRQYGGTGLGLAITRRLVEHLGGSIGVDSKPGQGATFTFTVVLPLPGGHRAFLDTLDGSRELAEHRELAAPEGLTESGEQPESPESPESPEEACTLPLAGLHFLLVDGNAVTLRYLAQTVSDMGGSSACASSMEQAYRLLEDHVRYARVQHDAERPGVRDEAAMPDRYASPPQQMHPVPERFDVLVMGTNMPELDALSALRHLARMAGEHLPPALHLADPGGDAPGGNAFPATLPVLIKPVTPGRLAATVEALFAKSSAEDEDAVCAAAEPEDATRRRVLVAEDSQANRMLMGFFLKDSPFIPDYAEDGRQAVRMFRSRSYDAVIMDIQMPGMDGYAATQAIRAYEKERGRAPVPVIALTANAYAEDKEKSLAAGCTDYLAKPAKKRQVLDLLNRHLAGTGAGAA</sequence>
<dbReference type="GO" id="GO:0016020">
    <property type="term" value="C:membrane"/>
    <property type="evidence" value="ECO:0007669"/>
    <property type="project" value="UniProtKB-SubCell"/>
</dbReference>
<keyword evidence="7" id="KW-0547">Nucleotide-binding</keyword>
<dbReference type="InterPro" id="IPR003660">
    <property type="entry name" value="HAMP_dom"/>
</dbReference>
<evidence type="ECO:0000256" key="3">
    <source>
        <dbReference type="ARBA" id="ARBA00012438"/>
    </source>
</evidence>
<dbReference type="PROSITE" id="PS50110">
    <property type="entry name" value="RESPONSE_REGULATORY"/>
    <property type="match status" value="2"/>
</dbReference>
<dbReference type="PANTHER" id="PTHR45339">
    <property type="entry name" value="HYBRID SIGNAL TRANSDUCTION HISTIDINE KINASE J"/>
    <property type="match status" value="1"/>
</dbReference>
<dbReference type="SMART" id="SM00448">
    <property type="entry name" value="REC"/>
    <property type="match status" value="1"/>
</dbReference>
<dbReference type="PANTHER" id="PTHR45339:SF1">
    <property type="entry name" value="HYBRID SIGNAL TRANSDUCTION HISTIDINE KINASE J"/>
    <property type="match status" value="1"/>
</dbReference>
<evidence type="ECO:0000256" key="13">
    <source>
        <dbReference type="PROSITE-ProRule" id="PRU00169"/>
    </source>
</evidence>
<feature type="domain" description="Response regulatory" evidence="17">
    <location>
        <begin position="940"/>
        <end position="1059"/>
    </location>
</feature>
<evidence type="ECO:0000313" key="21">
    <source>
        <dbReference type="Proteomes" id="UP000503820"/>
    </source>
</evidence>
<dbReference type="Pfam" id="PF00512">
    <property type="entry name" value="HisKA"/>
    <property type="match status" value="1"/>
</dbReference>
<evidence type="ECO:0000256" key="6">
    <source>
        <dbReference type="ARBA" id="ARBA00022692"/>
    </source>
</evidence>
<dbReference type="InterPro" id="IPR003594">
    <property type="entry name" value="HATPase_dom"/>
</dbReference>
<dbReference type="CDD" id="cd00082">
    <property type="entry name" value="HisKA"/>
    <property type="match status" value="1"/>
</dbReference>
<gene>
    <name evidence="20" type="ORF">DSM19430T_33070</name>
</gene>
<evidence type="ECO:0000256" key="4">
    <source>
        <dbReference type="ARBA" id="ARBA00022553"/>
    </source>
</evidence>
<reference evidence="20 21" key="1">
    <citation type="submission" date="2020-05" db="EMBL/GenBank/DDBJ databases">
        <title>Draft genome sequence of Desulfovibrio psychrotolerans JS1T.</title>
        <authorList>
            <person name="Ueno A."/>
            <person name="Tamazawa S."/>
            <person name="Tamamura S."/>
            <person name="Murakami T."/>
            <person name="Kiyama T."/>
            <person name="Inomata H."/>
            <person name="Amano Y."/>
            <person name="Miyakawa K."/>
            <person name="Tamaki H."/>
            <person name="Naganuma T."/>
            <person name="Kaneko K."/>
        </authorList>
    </citation>
    <scope>NUCLEOTIDE SEQUENCE [LARGE SCALE GENOMIC DNA]</scope>
    <source>
        <strain evidence="20 21">JS1</strain>
    </source>
</reference>
<dbReference type="GO" id="GO:0005524">
    <property type="term" value="F:ATP binding"/>
    <property type="evidence" value="ECO:0007669"/>
    <property type="project" value="UniProtKB-KW"/>
</dbReference>
<feature type="domain" description="Histidine kinase" evidence="16">
    <location>
        <begin position="486"/>
        <end position="707"/>
    </location>
</feature>
<feature type="transmembrane region" description="Helical" evidence="15">
    <location>
        <begin position="20"/>
        <end position="41"/>
    </location>
</feature>
<accession>A0A7J0BY61</accession>
<evidence type="ECO:0000256" key="11">
    <source>
        <dbReference type="ARBA" id="ARBA00023012"/>
    </source>
</evidence>
<dbReference type="Pfam" id="PF00672">
    <property type="entry name" value="HAMP"/>
    <property type="match status" value="1"/>
</dbReference>
<evidence type="ECO:0000256" key="2">
    <source>
        <dbReference type="ARBA" id="ARBA00004370"/>
    </source>
</evidence>
<feature type="domain" description="HAMP" evidence="19">
    <location>
        <begin position="287"/>
        <end position="340"/>
    </location>
</feature>
<evidence type="ECO:0000259" key="16">
    <source>
        <dbReference type="PROSITE" id="PS50109"/>
    </source>
</evidence>
<dbReference type="Gene3D" id="1.10.287.130">
    <property type="match status" value="1"/>
</dbReference>
<dbReference type="Gene3D" id="3.30.450.20">
    <property type="entry name" value="PAS domain"/>
    <property type="match status" value="1"/>
</dbReference>
<dbReference type="Pfam" id="PF02518">
    <property type="entry name" value="HATPase_c"/>
    <property type="match status" value="1"/>
</dbReference>
<evidence type="ECO:0000259" key="19">
    <source>
        <dbReference type="PROSITE" id="PS50885"/>
    </source>
</evidence>
<dbReference type="CDD" id="cd16922">
    <property type="entry name" value="HATPase_EvgS-ArcB-TorS-like"/>
    <property type="match status" value="1"/>
</dbReference>
<feature type="domain" description="Response regulatory" evidence="17">
    <location>
        <begin position="764"/>
        <end position="916"/>
    </location>
</feature>
<organism evidence="20 21">
    <name type="scientific">Desulfovibrio psychrotolerans</name>
    <dbReference type="NCBI Taxonomy" id="415242"/>
    <lineage>
        <taxon>Bacteria</taxon>
        <taxon>Pseudomonadati</taxon>
        <taxon>Thermodesulfobacteriota</taxon>
        <taxon>Desulfovibrionia</taxon>
        <taxon>Desulfovibrionales</taxon>
        <taxon>Desulfovibrionaceae</taxon>
        <taxon>Desulfovibrio</taxon>
    </lineage>
</organism>
<evidence type="ECO:0000256" key="10">
    <source>
        <dbReference type="ARBA" id="ARBA00022989"/>
    </source>
</evidence>
<dbReference type="SMART" id="SM00091">
    <property type="entry name" value="PAS"/>
    <property type="match status" value="1"/>
</dbReference>
<comment type="subcellular location">
    <subcellularLocation>
        <location evidence="2">Membrane</location>
    </subcellularLocation>
</comment>
<evidence type="ECO:0000256" key="9">
    <source>
        <dbReference type="ARBA" id="ARBA00022840"/>
    </source>
</evidence>
<evidence type="ECO:0000256" key="1">
    <source>
        <dbReference type="ARBA" id="ARBA00000085"/>
    </source>
</evidence>
<dbReference type="InterPro" id="IPR001789">
    <property type="entry name" value="Sig_transdc_resp-reg_receiver"/>
</dbReference>
<dbReference type="AlphaFoldDB" id="A0A7J0BY61"/>
<comment type="caution">
    <text evidence="20">The sequence shown here is derived from an EMBL/GenBank/DDBJ whole genome shotgun (WGS) entry which is preliminary data.</text>
</comment>
<dbReference type="InterPro" id="IPR036890">
    <property type="entry name" value="HATPase_C_sf"/>
</dbReference>
<comment type="catalytic activity">
    <reaction evidence="1">
        <text>ATP + protein L-histidine = ADP + protein N-phospho-L-histidine.</text>
        <dbReference type="EC" id="2.7.13.3"/>
    </reaction>
</comment>
<proteinExistence type="predicted"/>
<dbReference type="PROSITE" id="PS50112">
    <property type="entry name" value="PAS"/>
    <property type="match status" value="1"/>
</dbReference>
<dbReference type="Gene3D" id="3.40.50.2300">
    <property type="match status" value="2"/>
</dbReference>
<keyword evidence="12 15" id="KW-0472">Membrane</keyword>
<dbReference type="PROSITE" id="PS50109">
    <property type="entry name" value="HIS_KIN"/>
    <property type="match status" value="1"/>
</dbReference>
<dbReference type="FunFam" id="1.10.287.130:FF:000004">
    <property type="entry name" value="Ethylene receptor 1"/>
    <property type="match status" value="1"/>
</dbReference>
<evidence type="ECO:0000256" key="8">
    <source>
        <dbReference type="ARBA" id="ARBA00022777"/>
    </source>
</evidence>
<keyword evidence="4 13" id="KW-0597">Phosphoprotein</keyword>
<keyword evidence="11" id="KW-0902">Two-component regulatory system</keyword>
<dbReference type="InterPro" id="IPR035965">
    <property type="entry name" value="PAS-like_dom_sf"/>
</dbReference>
<dbReference type="InterPro" id="IPR000014">
    <property type="entry name" value="PAS"/>
</dbReference>
<dbReference type="InterPro" id="IPR036097">
    <property type="entry name" value="HisK_dim/P_sf"/>
</dbReference>
<dbReference type="Pfam" id="PF00072">
    <property type="entry name" value="Response_reg"/>
    <property type="match status" value="1"/>
</dbReference>
<evidence type="ECO:0000259" key="18">
    <source>
        <dbReference type="PROSITE" id="PS50112"/>
    </source>
</evidence>
<dbReference type="GO" id="GO:0006355">
    <property type="term" value="P:regulation of DNA-templated transcription"/>
    <property type="evidence" value="ECO:0007669"/>
    <property type="project" value="InterPro"/>
</dbReference>
<dbReference type="SUPFAM" id="SSF52172">
    <property type="entry name" value="CheY-like"/>
    <property type="match status" value="2"/>
</dbReference>
<dbReference type="Gene3D" id="6.10.340.10">
    <property type="match status" value="1"/>
</dbReference>
<dbReference type="InterPro" id="IPR004358">
    <property type="entry name" value="Sig_transdc_His_kin-like_C"/>
</dbReference>
<dbReference type="SUPFAM" id="SSF55874">
    <property type="entry name" value="ATPase domain of HSP90 chaperone/DNA topoisomerase II/histidine kinase"/>
    <property type="match status" value="1"/>
</dbReference>
<evidence type="ECO:0000259" key="17">
    <source>
        <dbReference type="PROSITE" id="PS50110"/>
    </source>
</evidence>
<evidence type="ECO:0000256" key="15">
    <source>
        <dbReference type="SAM" id="Phobius"/>
    </source>
</evidence>
<comment type="caution">
    <text evidence="13">Lacks conserved residue(s) required for the propagation of feature annotation.</text>
</comment>
<dbReference type="PRINTS" id="PR00344">
    <property type="entry name" value="BCTRLSENSOR"/>
</dbReference>
<evidence type="ECO:0000256" key="12">
    <source>
        <dbReference type="ARBA" id="ARBA00023136"/>
    </source>
</evidence>
<dbReference type="SMART" id="SM00387">
    <property type="entry name" value="HATPase_c"/>
    <property type="match status" value="1"/>
</dbReference>
<dbReference type="InterPro" id="IPR013767">
    <property type="entry name" value="PAS_fold"/>
</dbReference>
<dbReference type="FunFam" id="3.30.565.10:FF:000010">
    <property type="entry name" value="Sensor histidine kinase RcsC"/>
    <property type="match status" value="1"/>
</dbReference>
<dbReference type="Proteomes" id="UP000503820">
    <property type="component" value="Unassembled WGS sequence"/>
</dbReference>
<feature type="modified residue" description="4-aspartylphosphate" evidence="13">
    <location>
        <position position="989"/>
    </location>
</feature>
<feature type="domain" description="PAS" evidence="18">
    <location>
        <begin position="340"/>
        <end position="410"/>
    </location>
</feature>
<evidence type="ECO:0000313" key="20">
    <source>
        <dbReference type="EMBL" id="GFM38623.1"/>
    </source>
</evidence>
<dbReference type="SMART" id="SM00304">
    <property type="entry name" value="HAMP"/>
    <property type="match status" value="1"/>
</dbReference>
<keyword evidence="6 15" id="KW-0812">Transmembrane</keyword>
<keyword evidence="9" id="KW-0067">ATP-binding</keyword>
<dbReference type="InterPro" id="IPR011006">
    <property type="entry name" value="CheY-like_superfamily"/>
</dbReference>
<name>A0A7J0BY61_9BACT</name>
<dbReference type="EMBL" id="BLVP01000043">
    <property type="protein sequence ID" value="GFM38623.1"/>
    <property type="molecule type" value="Genomic_DNA"/>
</dbReference>
<dbReference type="InterPro" id="IPR003661">
    <property type="entry name" value="HisK_dim/P_dom"/>
</dbReference>
<keyword evidence="10 15" id="KW-1133">Transmembrane helix</keyword>
<dbReference type="SMART" id="SM00388">
    <property type="entry name" value="HisKA"/>
    <property type="match status" value="1"/>
</dbReference>
<evidence type="ECO:0000256" key="7">
    <source>
        <dbReference type="ARBA" id="ARBA00022741"/>
    </source>
</evidence>
<keyword evidence="21" id="KW-1185">Reference proteome</keyword>
<dbReference type="RefSeq" id="WP_174411222.1">
    <property type="nucleotide sequence ID" value="NZ_BLVP01000043.1"/>
</dbReference>
<keyword evidence="8" id="KW-0418">Kinase</keyword>
<evidence type="ECO:0000256" key="14">
    <source>
        <dbReference type="SAM" id="MobiDB-lite"/>
    </source>
</evidence>
<dbReference type="EC" id="2.7.13.3" evidence="3"/>
<dbReference type="GO" id="GO:0000155">
    <property type="term" value="F:phosphorelay sensor kinase activity"/>
    <property type="evidence" value="ECO:0007669"/>
    <property type="project" value="InterPro"/>
</dbReference>
<feature type="region of interest" description="Disordered" evidence="14">
    <location>
        <begin position="731"/>
        <end position="755"/>
    </location>
</feature>
<dbReference type="CDD" id="cd17546">
    <property type="entry name" value="REC_hyHK_CKI1_RcsC-like"/>
    <property type="match status" value="1"/>
</dbReference>